<feature type="transmembrane region" description="Helical" evidence="12">
    <location>
        <begin position="41"/>
        <end position="60"/>
    </location>
</feature>
<accession>A0A2M7YLV4</accession>
<keyword evidence="7 12" id="KW-0378">Hydrolase</keyword>
<keyword evidence="6 12" id="KW-0479">Metal-binding</keyword>
<dbReference type="GO" id="GO:0004222">
    <property type="term" value="F:metalloendopeptidase activity"/>
    <property type="evidence" value="ECO:0007669"/>
    <property type="project" value="UniProtKB-UniRule"/>
</dbReference>
<feature type="binding site" evidence="12">
    <location>
        <position position="147"/>
    </location>
    <ligand>
        <name>Zn(2+)</name>
        <dbReference type="ChEBI" id="CHEBI:29105"/>
        <note>catalytic</note>
    </ligand>
</feature>
<feature type="active site" evidence="12">
    <location>
        <position position="144"/>
    </location>
</feature>
<feature type="domain" description="Peptidase M48" evidence="13">
    <location>
        <begin position="78"/>
        <end position="296"/>
    </location>
</feature>
<dbReference type="Gene3D" id="3.30.2010.10">
    <property type="entry name" value="Metalloproteases ('zincins'), catalytic domain"/>
    <property type="match status" value="1"/>
</dbReference>
<evidence type="ECO:0000256" key="10">
    <source>
        <dbReference type="ARBA" id="ARBA00023049"/>
    </source>
</evidence>
<evidence type="ECO:0000256" key="2">
    <source>
        <dbReference type="ARBA" id="ARBA00009779"/>
    </source>
</evidence>
<feature type="transmembrane region" description="Helical" evidence="12">
    <location>
        <begin position="193"/>
        <end position="215"/>
    </location>
</feature>
<feature type="binding site" evidence="12">
    <location>
        <position position="224"/>
    </location>
    <ligand>
        <name>Zn(2+)</name>
        <dbReference type="ChEBI" id="CHEBI:29105"/>
        <note>catalytic</note>
    </ligand>
</feature>
<evidence type="ECO:0000256" key="11">
    <source>
        <dbReference type="ARBA" id="ARBA00023136"/>
    </source>
</evidence>
<dbReference type="PANTHER" id="PTHR43221:SF1">
    <property type="entry name" value="PROTEASE HTPX"/>
    <property type="match status" value="1"/>
</dbReference>
<dbReference type="PANTHER" id="PTHR43221">
    <property type="entry name" value="PROTEASE HTPX"/>
    <property type="match status" value="1"/>
</dbReference>
<keyword evidence="9 12" id="KW-1133">Transmembrane helix</keyword>
<proteinExistence type="inferred from homology"/>
<dbReference type="InterPro" id="IPR001915">
    <property type="entry name" value="Peptidase_M48"/>
</dbReference>
<dbReference type="GO" id="GO:0008270">
    <property type="term" value="F:zinc ion binding"/>
    <property type="evidence" value="ECO:0007669"/>
    <property type="project" value="UniProtKB-UniRule"/>
</dbReference>
<evidence type="ECO:0000256" key="4">
    <source>
        <dbReference type="ARBA" id="ARBA00022670"/>
    </source>
</evidence>
<evidence type="ECO:0000256" key="7">
    <source>
        <dbReference type="ARBA" id="ARBA00022801"/>
    </source>
</evidence>
<organism evidence="14 15">
    <name type="scientific">Candidatus Portnoybacteria bacterium CG_4_9_14_3_um_filter_43_11</name>
    <dbReference type="NCBI Taxonomy" id="1974805"/>
    <lineage>
        <taxon>Bacteria</taxon>
        <taxon>Candidatus Portnoyibacteriota</taxon>
    </lineage>
</organism>
<reference evidence="15" key="1">
    <citation type="submission" date="2017-09" db="EMBL/GenBank/DDBJ databases">
        <title>Depth-based differentiation of microbial function through sediment-hosted aquifers and enrichment of novel symbionts in the deep terrestrial subsurface.</title>
        <authorList>
            <person name="Probst A.J."/>
            <person name="Ladd B."/>
            <person name="Jarett J.K."/>
            <person name="Geller-Mcgrath D.E."/>
            <person name="Sieber C.M.K."/>
            <person name="Emerson J.B."/>
            <person name="Anantharaman K."/>
            <person name="Thomas B.C."/>
            <person name="Malmstrom R."/>
            <person name="Stieglmeier M."/>
            <person name="Klingl A."/>
            <person name="Woyke T."/>
            <person name="Ryan C.M."/>
            <person name="Banfield J.F."/>
        </authorList>
    </citation>
    <scope>NUCLEOTIDE SEQUENCE [LARGE SCALE GENOMIC DNA]</scope>
</reference>
<name>A0A2M7YLV4_9BACT</name>
<feature type="transmembrane region" description="Helical" evidence="12">
    <location>
        <begin position="16"/>
        <end position="35"/>
    </location>
</feature>
<gene>
    <name evidence="12" type="primary">htpX</name>
    <name evidence="14" type="ORF">CO160_01095</name>
</gene>
<evidence type="ECO:0000256" key="1">
    <source>
        <dbReference type="ARBA" id="ARBA00004651"/>
    </source>
</evidence>
<dbReference type="Proteomes" id="UP000230941">
    <property type="component" value="Unassembled WGS sequence"/>
</dbReference>
<dbReference type="EC" id="3.4.24.-" evidence="12"/>
<evidence type="ECO:0000256" key="8">
    <source>
        <dbReference type="ARBA" id="ARBA00022833"/>
    </source>
</evidence>
<evidence type="ECO:0000313" key="14">
    <source>
        <dbReference type="EMBL" id="PJA63975.1"/>
    </source>
</evidence>
<keyword evidence="11 12" id="KW-0472">Membrane</keyword>
<comment type="similarity">
    <text evidence="2 12">Belongs to the peptidase M48B family.</text>
</comment>
<comment type="caution">
    <text evidence="14">The sequence shown here is derived from an EMBL/GenBank/DDBJ whole genome shotgun (WGS) entry which is preliminary data.</text>
</comment>
<evidence type="ECO:0000259" key="13">
    <source>
        <dbReference type="Pfam" id="PF01435"/>
    </source>
</evidence>
<evidence type="ECO:0000256" key="5">
    <source>
        <dbReference type="ARBA" id="ARBA00022692"/>
    </source>
</evidence>
<keyword evidence="3 12" id="KW-1003">Cell membrane</keyword>
<comment type="cofactor">
    <cofactor evidence="12">
        <name>Zn(2+)</name>
        <dbReference type="ChEBI" id="CHEBI:29105"/>
    </cofactor>
    <text evidence="12">Binds 1 zinc ion per subunit.</text>
</comment>
<keyword evidence="5 12" id="KW-0812">Transmembrane</keyword>
<dbReference type="GO" id="GO:0005886">
    <property type="term" value="C:plasma membrane"/>
    <property type="evidence" value="ECO:0007669"/>
    <property type="project" value="UniProtKB-SubCell"/>
</dbReference>
<dbReference type="GO" id="GO:0006508">
    <property type="term" value="P:proteolysis"/>
    <property type="evidence" value="ECO:0007669"/>
    <property type="project" value="UniProtKB-KW"/>
</dbReference>
<evidence type="ECO:0000256" key="3">
    <source>
        <dbReference type="ARBA" id="ARBA00022475"/>
    </source>
</evidence>
<dbReference type="AlphaFoldDB" id="A0A2M7YLV4"/>
<feature type="binding site" evidence="12">
    <location>
        <position position="143"/>
    </location>
    <ligand>
        <name>Zn(2+)</name>
        <dbReference type="ChEBI" id="CHEBI:29105"/>
        <note>catalytic</note>
    </ligand>
</feature>
<keyword evidence="8 12" id="KW-0862">Zinc</keyword>
<dbReference type="CDD" id="cd07340">
    <property type="entry name" value="M48B_Htpx_like"/>
    <property type="match status" value="1"/>
</dbReference>
<dbReference type="InterPro" id="IPR050083">
    <property type="entry name" value="HtpX_protease"/>
</dbReference>
<dbReference type="HAMAP" id="MF_00188">
    <property type="entry name" value="Pept_M48_protease_HtpX"/>
    <property type="match status" value="1"/>
</dbReference>
<keyword evidence="10 12" id="KW-0482">Metalloprotease</keyword>
<keyword evidence="4 12" id="KW-0645">Protease</keyword>
<sequence length="298" mass="33258">MATLYTHKDANIRRTWFLISFFLIFIIGLGWVFSYQFNSPAILVAAVIFSSLMSFTSYWYSDKIVLAISKAREIKKEDQPELYRLIENLSITAGLPLPKIYLIDEAAPNAFATGRNAEHAVVAVTRGLLDKLNRPELEGVIAHELSHIGNQDILLQTVVVILVGLVALLSDWFLRWSFFGRGRRSDRSEGGQIAAVMAVAGIVLAILSPLIATLIQLAISRKREFLADADGALLTRYPEGLASALEKISRDQTPLRAANKATAHLYIANPFRGKNISKLFMTHPPIAERVRNLREMRV</sequence>
<evidence type="ECO:0000256" key="12">
    <source>
        <dbReference type="HAMAP-Rule" id="MF_00188"/>
    </source>
</evidence>
<dbReference type="Pfam" id="PF01435">
    <property type="entry name" value="Peptidase_M48"/>
    <property type="match status" value="1"/>
</dbReference>
<protein>
    <recommendedName>
        <fullName evidence="12">Protease HtpX homolog</fullName>
        <ecNumber evidence="12">3.4.24.-</ecNumber>
    </recommendedName>
</protein>
<evidence type="ECO:0000256" key="6">
    <source>
        <dbReference type="ARBA" id="ARBA00022723"/>
    </source>
</evidence>
<dbReference type="EMBL" id="PFWG01000026">
    <property type="protein sequence ID" value="PJA63975.1"/>
    <property type="molecule type" value="Genomic_DNA"/>
</dbReference>
<evidence type="ECO:0000256" key="9">
    <source>
        <dbReference type="ARBA" id="ARBA00022989"/>
    </source>
</evidence>
<dbReference type="InterPro" id="IPR022919">
    <property type="entry name" value="Pept_M48_protease_HtpX"/>
</dbReference>
<evidence type="ECO:0000313" key="15">
    <source>
        <dbReference type="Proteomes" id="UP000230941"/>
    </source>
</evidence>
<comment type="subcellular location">
    <subcellularLocation>
        <location evidence="1 12">Cell membrane</location>
        <topology evidence="1 12">Multi-pass membrane protein</topology>
    </subcellularLocation>
</comment>
<feature type="transmembrane region" description="Helical" evidence="12">
    <location>
        <begin position="153"/>
        <end position="173"/>
    </location>
</feature>